<evidence type="ECO:0000313" key="2">
    <source>
        <dbReference type="EMBL" id="RVX75357.1"/>
    </source>
</evidence>
<feature type="region of interest" description="Disordered" evidence="1">
    <location>
        <begin position="1"/>
        <end position="26"/>
    </location>
</feature>
<feature type="region of interest" description="Disordered" evidence="1">
    <location>
        <begin position="47"/>
        <end position="101"/>
    </location>
</feature>
<name>A0A438NHZ7_EXOME</name>
<dbReference type="OrthoDB" id="10598339at2759"/>
<dbReference type="Proteomes" id="UP000288859">
    <property type="component" value="Unassembled WGS sequence"/>
</dbReference>
<dbReference type="AlphaFoldDB" id="A0A438NHZ7"/>
<reference evidence="2 3" key="1">
    <citation type="submission" date="2017-03" db="EMBL/GenBank/DDBJ databases">
        <title>Genomes of endolithic fungi from Antarctica.</title>
        <authorList>
            <person name="Coleine C."/>
            <person name="Masonjones S."/>
            <person name="Stajich J.E."/>
        </authorList>
    </citation>
    <scope>NUCLEOTIDE SEQUENCE [LARGE SCALE GENOMIC DNA]</scope>
    <source>
        <strain evidence="2 3">CCFEE 6314</strain>
    </source>
</reference>
<protein>
    <submittedName>
        <fullName evidence="2">Uncharacterized protein</fullName>
    </submittedName>
</protein>
<comment type="caution">
    <text evidence="2">The sequence shown here is derived from an EMBL/GenBank/DDBJ whole genome shotgun (WGS) entry which is preliminary data.</text>
</comment>
<organism evidence="2 3">
    <name type="scientific">Exophiala mesophila</name>
    <name type="common">Black yeast-like fungus</name>
    <dbReference type="NCBI Taxonomy" id="212818"/>
    <lineage>
        <taxon>Eukaryota</taxon>
        <taxon>Fungi</taxon>
        <taxon>Dikarya</taxon>
        <taxon>Ascomycota</taxon>
        <taxon>Pezizomycotina</taxon>
        <taxon>Eurotiomycetes</taxon>
        <taxon>Chaetothyriomycetidae</taxon>
        <taxon>Chaetothyriales</taxon>
        <taxon>Herpotrichiellaceae</taxon>
        <taxon>Exophiala</taxon>
    </lineage>
</organism>
<feature type="compositionally biased region" description="Basic and acidic residues" evidence="1">
    <location>
        <begin position="47"/>
        <end position="56"/>
    </location>
</feature>
<feature type="region of interest" description="Disordered" evidence="1">
    <location>
        <begin position="128"/>
        <end position="148"/>
    </location>
</feature>
<gene>
    <name evidence="2" type="ORF">B0A52_00710</name>
</gene>
<accession>A0A438NHZ7</accession>
<evidence type="ECO:0000313" key="3">
    <source>
        <dbReference type="Proteomes" id="UP000288859"/>
    </source>
</evidence>
<evidence type="ECO:0000256" key="1">
    <source>
        <dbReference type="SAM" id="MobiDB-lite"/>
    </source>
</evidence>
<proteinExistence type="predicted"/>
<sequence>MINTQAQTSERSFKGPDSASISSGRARRLLRTIQFTRSKSLRQLMIEDKKRLERMRTYQAAKAQKAREDAASRSRVRTQRADQARAKKHREQRKKLIAEEKRNKKKWSGILRGFDPNAGLVRMSSRVGGHHLRRPDNPLKANSGGHASYASNESLSAILNPKLGVGQTWGIECGRPGGNVQNGKLPVD</sequence>
<feature type="compositionally biased region" description="Polar residues" evidence="1">
    <location>
        <begin position="1"/>
        <end position="10"/>
    </location>
</feature>
<dbReference type="EMBL" id="NAJM01000002">
    <property type="protein sequence ID" value="RVX75357.1"/>
    <property type="molecule type" value="Genomic_DNA"/>
</dbReference>